<dbReference type="VEuPathDB" id="VectorBase:ASIC021304"/>
<dbReference type="Proteomes" id="UP000030765">
    <property type="component" value="Unassembled WGS sequence"/>
</dbReference>
<organism evidence="2">
    <name type="scientific">Anopheles sinensis</name>
    <name type="common">Mosquito</name>
    <dbReference type="NCBI Taxonomy" id="74873"/>
    <lineage>
        <taxon>Eukaryota</taxon>
        <taxon>Metazoa</taxon>
        <taxon>Ecdysozoa</taxon>
        <taxon>Arthropoda</taxon>
        <taxon>Hexapoda</taxon>
        <taxon>Insecta</taxon>
        <taxon>Pterygota</taxon>
        <taxon>Neoptera</taxon>
        <taxon>Endopterygota</taxon>
        <taxon>Diptera</taxon>
        <taxon>Nematocera</taxon>
        <taxon>Culicoidea</taxon>
        <taxon>Culicidae</taxon>
        <taxon>Anophelinae</taxon>
        <taxon>Anopheles</taxon>
    </lineage>
</organism>
<sequence length="107" mass="12156">MNRYHVPDVDGRVGISCHYRCFPAGAAKDVPIYVWTCVWVCNGKATKKNSVSSLERLKRLERWESESRYALLALLKAMGTYAMEGKIQQQPRTGRKKSEALYPCESA</sequence>
<dbReference type="AlphaFoldDB" id="A0A084WS16"/>
<dbReference type="EMBL" id="ATLV01026305">
    <property type="status" value="NOT_ANNOTATED_CDS"/>
    <property type="molecule type" value="Genomic_DNA"/>
</dbReference>
<reference evidence="3" key="2">
    <citation type="submission" date="2020-05" db="UniProtKB">
        <authorList>
            <consortium name="EnsemblMetazoa"/>
        </authorList>
    </citation>
    <scope>IDENTIFICATION</scope>
</reference>
<gene>
    <name evidence="2" type="ORF">ZHAS_00021304</name>
</gene>
<accession>A0A084WS16</accession>
<reference evidence="2 4" key="1">
    <citation type="journal article" date="2014" name="BMC Genomics">
        <title>Genome sequence of Anopheles sinensis provides insight into genetics basis of mosquito competence for malaria parasites.</title>
        <authorList>
            <person name="Zhou D."/>
            <person name="Zhang D."/>
            <person name="Ding G."/>
            <person name="Shi L."/>
            <person name="Hou Q."/>
            <person name="Ye Y."/>
            <person name="Xu Y."/>
            <person name="Zhou H."/>
            <person name="Xiong C."/>
            <person name="Li S."/>
            <person name="Yu J."/>
            <person name="Hong S."/>
            <person name="Yu X."/>
            <person name="Zou P."/>
            <person name="Chen C."/>
            <person name="Chang X."/>
            <person name="Wang W."/>
            <person name="Lv Y."/>
            <person name="Sun Y."/>
            <person name="Ma L."/>
            <person name="Shen B."/>
            <person name="Zhu C."/>
        </authorList>
    </citation>
    <scope>NUCLEOTIDE SEQUENCE [LARGE SCALE GENOMIC DNA]</scope>
</reference>
<keyword evidence="4" id="KW-1185">Reference proteome</keyword>
<proteinExistence type="predicted"/>
<feature type="region of interest" description="Disordered" evidence="1">
    <location>
        <begin position="86"/>
        <end position="107"/>
    </location>
</feature>
<protein>
    <submittedName>
        <fullName evidence="2 3">Transcription factor HES-1-like isoform 1</fullName>
    </submittedName>
</protein>
<dbReference type="EnsemblMetazoa" id="ASIC021304-RA">
    <property type="protein sequence ID" value="ASIC021304-PA"/>
    <property type="gene ID" value="ASIC021304"/>
</dbReference>
<evidence type="ECO:0000313" key="2">
    <source>
        <dbReference type="EMBL" id="KFB53010.1"/>
    </source>
</evidence>
<evidence type="ECO:0000313" key="4">
    <source>
        <dbReference type="Proteomes" id="UP000030765"/>
    </source>
</evidence>
<name>A0A084WS16_ANOSI</name>
<evidence type="ECO:0000256" key="1">
    <source>
        <dbReference type="SAM" id="MobiDB-lite"/>
    </source>
</evidence>
<dbReference type="EMBL" id="KE525409">
    <property type="protein sequence ID" value="KFB53010.1"/>
    <property type="molecule type" value="Genomic_DNA"/>
</dbReference>
<evidence type="ECO:0000313" key="3">
    <source>
        <dbReference type="EnsemblMetazoa" id="ASIC021304-PA"/>
    </source>
</evidence>